<feature type="compositionally biased region" description="Acidic residues" evidence="1">
    <location>
        <begin position="141"/>
        <end position="156"/>
    </location>
</feature>
<feature type="region of interest" description="Disordered" evidence="1">
    <location>
        <begin position="269"/>
        <end position="391"/>
    </location>
</feature>
<reference evidence="2" key="1">
    <citation type="submission" date="2021-03" db="EMBL/GenBank/DDBJ databases">
        <title>Chromosome level genome of the anhydrobiotic midge Polypedilum vanderplanki.</title>
        <authorList>
            <person name="Yoshida Y."/>
            <person name="Kikawada T."/>
            <person name="Gusev O."/>
        </authorList>
    </citation>
    <scope>NUCLEOTIDE SEQUENCE</scope>
    <source>
        <strain evidence="2">NIAS01</strain>
        <tissue evidence="2">Whole body or cell culture</tissue>
    </source>
</reference>
<name>A0A9J6CFM0_POLVA</name>
<gene>
    <name evidence="2" type="ORF">PVAND_010429</name>
</gene>
<feature type="region of interest" description="Disordered" evidence="1">
    <location>
        <begin position="428"/>
        <end position="453"/>
    </location>
</feature>
<feature type="region of interest" description="Disordered" evidence="1">
    <location>
        <begin position="133"/>
        <end position="211"/>
    </location>
</feature>
<evidence type="ECO:0000313" key="2">
    <source>
        <dbReference type="EMBL" id="KAG5680954.1"/>
    </source>
</evidence>
<feature type="compositionally biased region" description="Acidic residues" evidence="1">
    <location>
        <begin position="63"/>
        <end position="76"/>
    </location>
</feature>
<evidence type="ECO:0000256" key="1">
    <source>
        <dbReference type="SAM" id="MobiDB-lite"/>
    </source>
</evidence>
<feature type="compositionally biased region" description="Acidic residues" evidence="1">
    <location>
        <begin position="361"/>
        <end position="378"/>
    </location>
</feature>
<protein>
    <submittedName>
        <fullName evidence="2">Uncharacterized protein</fullName>
    </submittedName>
</protein>
<evidence type="ECO:0000313" key="3">
    <source>
        <dbReference type="Proteomes" id="UP001107558"/>
    </source>
</evidence>
<feature type="compositionally biased region" description="Acidic residues" evidence="1">
    <location>
        <begin position="430"/>
        <end position="447"/>
    </location>
</feature>
<feature type="region of interest" description="Disordered" evidence="1">
    <location>
        <begin position="17"/>
        <end position="37"/>
    </location>
</feature>
<sequence>MSEVPVISINNEIEDTFEGEDDRPDINNCHTDVEDLDSDNENKKITLITMLKTQNKCNGAVTDIEDCEDSEDDSEPKEEANYEPEISLDEFLDQGLVDEHSNLQGNVKKQKMQKMQSLQKAASPTAFNLCVNNADIGGTTDVEDIEGSGEEEEEEEKVYSDDDKAVVLEDGNSIDVHDSMNRKKQDSKLIPKVIEPSSSSSSDSEEDTNKCKSKAFKHLVKRGVQCKEAKSDVENIYFSDDEKCNQSAPKTKSTPVLETPDIEVMAFEGSDVDENENERQFPEINITFMSSGSEKKQKKNKYKTTPAPSPMLKLPENPDEALTDVENLNSSDDDEEEDEGKIKLRPKSLLPLAVVKSDALTDVEDFDDDDDIGDDENEEKSPEIDLPTPVREITVLVENETGEPYKQTTPLPDNLLLGFDDLDADKGLTDVEDFSDSYNEDDEDEEDNSKKREFQIPELDGGIIESSDHAVVKDSKMRISNTPEPKTDTEDIFVNNKNDEKHNDCRRRRGKNKHRSAHGVKSNFLDTKFYVDADSAHTDVEDLQVEDDDVLLKDKCVKQRRATIECSPMKFNNNGDDKTDTEEFSEVDDNNNQTDIVISYTPDIVRSINVQIDTNIVTMSSESSCKNSNIPEIRRISATPQITPRGSFGTDIECFQCDSENEEFISYIRAHTPIEINHELNELCASVVQHVNKHGLDHALERMEIKDYHETAEAHTDVEFID</sequence>
<comment type="caution">
    <text evidence="2">The sequence shown here is derived from an EMBL/GenBank/DDBJ whole genome shotgun (WGS) entry which is preliminary data.</text>
</comment>
<feature type="region of interest" description="Disordered" evidence="1">
    <location>
        <begin position="63"/>
        <end position="83"/>
    </location>
</feature>
<dbReference type="OrthoDB" id="8037776at2759"/>
<dbReference type="Proteomes" id="UP001107558">
    <property type="component" value="Chromosome 1"/>
</dbReference>
<feature type="compositionally biased region" description="Basic and acidic residues" evidence="1">
    <location>
        <begin position="175"/>
        <end position="189"/>
    </location>
</feature>
<dbReference type="AlphaFoldDB" id="A0A9J6CFM0"/>
<organism evidence="2 3">
    <name type="scientific">Polypedilum vanderplanki</name>
    <name type="common">Sleeping chironomid midge</name>
    <dbReference type="NCBI Taxonomy" id="319348"/>
    <lineage>
        <taxon>Eukaryota</taxon>
        <taxon>Metazoa</taxon>
        <taxon>Ecdysozoa</taxon>
        <taxon>Arthropoda</taxon>
        <taxon>Hexapoda</taxon>
        <taxon>Insecta</taxon>
        <taxon>Pterygota</taxon>
        <taxon>Neoptera</taxon>
        <taxon>Endopterygota</taxon>
        <taxon>Diptera</taxon>
        <taxon>Nematocera</taxon>
        <taxon>Chironomoidea</taxon>
        <taxon>Chironomidae</taxon>
        <taxon>Chironominae</taxon>
        <taxon>Polypedilum</taxon>
        <taxon>Polypedilum</taxon>
    </lineage>
</organism>
<keyword evidence="3" id="KW-1185">Reference proteome</keyword>
<proteinExistence type="predicted"/>
<feature type="compositionally biased region" description="Basic and acidic residues" evidence="1">
    <location>
        <begin position="157"/>
        <end position="167"/>
    </location>
</feature>
<dbReference type="EMBL" id="JADBJN010000001">
    <property type="protein sequence ID" value="KAG5680954.1"/>
    <property type="molecule type" value="Genomic_DNA"/>
</dbReference>
<accession>A0A9J6CFM0</accession>